<keyword evidence="2" id="KW-0238">DNA-binding</keyword>
<dbReference type="Pfam" id="PF12833">
    <property type="entry name" value="HTH_18"/>
    <property type="match status" value="1"/>
</dbReference>
<feature type="transmembrane region" description="Helical" evidence="4">
    <location>
        <begin position="34"/>
        <end position="53"/>
    </location>
</feature>
<feature type="transmembrane region" description="Helical" evidence="4">
    <location>
        <begin position="126"/>
        <end position="147"/>
    </location>
</feature>
<dbReference type="RefSeq" id="WP_207972224.1">
    <property type="nucleotide sequence ID" value="NZ_CP071795.1"/>
</dbReference>
<feature type="transmembrane region" description="Helical" evidence="4">
    <location>
        <begin position="73"/>
        <end position="90"/>
    </location>
</feature>
<keyword evidence="4" id="KW-0812">Transmembrane</keyword>
<organism evidence="6 7">
    <name type="scientific">Polaribacter batillariae</name>
    <dbReference type="NCBI Taxonomy" id="2808900"/>
    <lineage>
        <taxon>Bacteria</taxon>
        <taxon>Pseudomonadati</taxon>
        <taxon>Bacteroidota</taxon>
        <taxon>Flavobacteriia</taxon>
        <taxon>Flavobacteriales</taxon>
        <taxon>Flavobacteriaceae</taxon>
    </lineage>
</organism>
<reference evidence="6 7" key="1">
    <citation type="submission" date="2021-03" db="EMBL/GenBank/DDBJ databases">
        <title>Complete genome of Polaribacter_sp.G4M1.</title>
        <authorList>
            <person name="Jeong S.W."/>
            <person name="Bae J.W."/>
        </authorList>
    </citation>
    <scope>NUCLEOTIDE SEQUENCE [LARGE SCALE GENOMIC DNA]</scope>
    <source>
        <strain evidence="6 7">G4M1</strain>
    </source>
</reference>
<sequence length="365" mass="42819">MKILDLLDITQLTLILNLSVALVLNLTTRKAQNYLIAYFVAIVLFVLIADAFYPEIKNYEGIDFIKPLFTHLLYGPLLYLYISCVFEGILKWRKVLLHTLPFILIAFIYFVTVRPNLGQNLILGKITYGIIGNLSIIIYFLLGRRLIKHEKASGRFNINDRYIKFYYGFNYYLLLSALISIITDLSFVSINSVKLVSEAIVSVYYSYFLYPIWIIFCLSLLFYSITEVVWLKQFFVTNNRSKKRVDPTKEILKRINHDLLNNKSYLSSSLKILDYAKHLGITTDDIKGYLTQQGFHSFVELLNYYRIQEFKKRIVDENYKNYTLQGIAQDCGINSKTSLYRLFHRYEGTTPKEYLDIQTKNHYTH</sequence>
<dbReference type="PANTHER" id="PTHR43280:SF29">
    <property type="entry name" value="ARAC-FAMILY TRANSCRIPTIONAL REGULATOR"/>
    <property type="match status" value="1"/>
</dbReference>
<evidence type="ECO:0000259" key="5">
    <source>
        <dbReference type="PROSITE" id="PS01124"/>
    </source>
</evidence>
<keyword evidence="7" id="KW-1185">Reference proteome</keyword>
<dbReference type="InterPro" id="IPR018060">
    <property type="entry name" value="HTH_AraC"/>
</dbReference>
<keyword evidence="4" id="KW-0472">Membrane</keyword>
<feature type="transmembrane region" description="Helical" evidence="4">
    <location>
        <begin position="6"/>
        <end position="27"/>
    </location>
</feature>
<gene>
    <name evidence="6" type="ORF">JL193_01895</name>
</gene>
<dbReference type="SUPFAM" id="SSF46689">
    <property type="entry name" value="Homeodomain-like"/>
    <property type="match status" value="1"/>
</dbReference>
<evidence type="ECO:0000313" key="6">
    <source>
        <dbReference type="EMBL" id="QTD38082.1"/>
    </source>
</evidence>
<keyword evidence="4" id="KW-1133">Transmembrane helix</keyword>
<dbReference type="SMART" id="SM00342">
    <property type="entry name" value="HTH_ARAC"/>
    <property type="match status" value="1"/>
</dbReference>
<proteinExistence type="predicted"/>
<feature type="domain" description="HTH araC/xylS-type" evidence="5">
    <location>
        <begin position="249"/>
        <end position="357"/>
    </location>
</feature>
<feature type="transmembrane region" description="Helical" evidence="4">
    <location>
        <begin position="168"/>
        <end position="190"/>
    </location>
</feature>
<evidence type="ECO:0000313" key="7">
    <source>
        <dbReference type="Proteomes" id="UP000663935"/>
    </source>
</evidence>
<dbReference type="InterPro" id="IPR009057">
    <property type="entry name" value="Homeodomain-like_sf"/>
</dbReference>
<evidence type="ECO:0000256" key="2">
    <source>
        <dbReference type="ARBA" id="ARBA00023125"/>
    </source>
</evidence>
<dbReference type="EMBL" id="CP071795">
    <property type="protein sequence ID" value="QTD38082.1"/>
    <property type="molecule type" value="Genomic_DNA"/>
</dbReference>
<dbReference type="PANTHER" id="PTHR43280">
    <property type="entry name" value="ARAC-FAMILY TRANSCRIPTIONAL REGULATOR"/>
    <property type="match status" value="1"/>
</dbReference>
<evidence type="ECO:0000256" key="3">
    <source>
        <dbReference type="ARBA" id="ARBA00023163"/>
    </source>
</evidence>
<feature type="transmembrane region" description="Helical" evidence="4">
    <location>
        <begin position="210"/>
        <end position="231"/>
    </location>
</feature>
<protein>
    <submittedName>
        <fullName evidence="6">Helix-turn-helix domain-containing protein</fullName>
    </submittedName>
</protein>
<evidence type="ECO:0000256" key="4">
    <source>
        <dbReference type="SAM" id="Phobius"/>
    </source>
</evidence>
<dbReference type="PROSITE" id="PS01124">
    <property type="entry name" value="HTH_ARAC_FAMILY_2"/>
    <property type="match status" value="1"/>
</dbReference>
<keyword evidence="3" id="KW-0804">Transcription</keyword>
<keyword evidence="1" id="KW-0805">Transcription regulation</keyword>
<feature type="transmembrane region" description="Helical" evidence="4">
    <location>
        <begin position="95"/>
        <end position="114"/>
    </location>
</feature>
<dbReference type="Gene3D" id="1.10.10.60">
    <property type="entry name" value="Homeodomain-like"/>
    <property type="match status" value="1"/>
</dbReference>
<dbReference type="Proteomes" id="UP000663935">
    <property type="component" value="Chromosome"/>
</dbReference>
<name>A0ABX7SW12_9FLAO</name>
<accession>A0ABX7SW12</accession>
<evidence type="ECO:0000256" key="1">
    <source>
        <dbReference type="ARBA" id="ARBA00023015"/>
    </source>
</evidence>